<sequence>MQDPSYPTRFRNSLGLSQQLCCRRGMTEELSPLLGVNSPESDCNSNHTNAERNGETTISCISNASSQDVDFIQDNSDYQWFLEYGYRDGSSAPHLHHHASVLSTSYPCHEPAPYYDDLAKNLDANLAEVDMEDFRTEDIHSILTTLPAMCCGEIQ</sequence>
<evidence type="ECO:0000313" key="2">
    <source>
        <dbReference type="Proteomes" id="UP001153148"/>
    </source>
</evidence>
<protein>
    <submittedName>
        <fullName evidence="1">Uncharacterized protein</fullName>
    </submittedName>
</protein>
<accession>A0ABN7P943</accession>
<reference evidence="1" key="1">
    <citation type="submission" date="2021-03" db="EMBL/GenBank/DDBJ databases">
        <authorList>
            <person name="Tran Van P."/>
        </authorList>
    </citation>
    <scope>NUCLEOTIDE SEQUENCE</scope>
</reference>
<dbReference type="EMBL" id="CAJPIN010027815">
    <property type="protein sequence ID" value="CAG2063634.1"/>
    <property type="molecule type" value="Genomic_DNA"/>
</dbReference>
<keyword evidence="2" id="KW-1185">Reference proteome</keyword>
<dbReference type="Proteomes" id="UP001153148">
    <property type="component" value="Unassembled WGS sequence"/>
</dbReference>
<proteinExistence type="predicted"/>
<evidence type="ECO:0000313" key="1">
    <source>
        <dbReference type="EMBL" id="CAG2063634.1"/>
    </source>
</evidence>
<gene>
    <name evidence="1" type="ORF">TPAB3V08_LOCUS10581</name>
</gene>
<comment type="caution">
    <text evidence="1">The sequence shown here is derived from an EMBL/GenBank/DDBJ whole genome shotgun (WGS) entry which is preliminary data.</text>
</comment>
<organism evidence="1 2">
    <name type="scientific">Timema podura</name>
    <name type="common">Walking stick</name>
    <dbReference type="NCBI Taxonomy" id="61482"/>
    <lineage>
        <taxon>Eukaryota</taxon>
        <taxon>Metazoa</taxon>
        <taxon>Ecdysozoa</taxon>
        <taxon>Arthropoda</taxon>
        <taxon>Hexapoda</taxon>
        <taxon>Insecta</taxon>
        <taxon>Pterygota</taxon>
        <taxon>Neoptera</taxon>
        <taxon>Polyneoptera</taxon>
        <taxon>Phasmatodea</taxon>
        <taxon>Timematodea</taxon>
        <taxon>Timematoidea</taxon>
        <taxon>Timematidae</taxon>
        <taxon>Timema</taxon>
    </lineage>
</organism>
<feature type="non-terminal residue" evidence="1">
    <location>
        <position position="155"/>
    </location>
</feature>
<name>A0ABN7P943_TIMPD</name>